<evidence type="ECO:0000313" key="2">
    <source>
        <dbReference type="Proteomes" id="UP001055247"/>
    </source>
</evidence>
<proteinExistence type="predicted"/>
<sequence length="343" mass="37496">MATPLDLLNAPEFADDRLTESINIPQYATGRPAQLGIFTDTPINTTYARIAIEEGEITIIPARERGGPGNKNMGIDRQEALVRIPHFPLDDAITPSDLQNLLVYGNGYVLQTLANVYNGKLEAIRAKHDATHHHLDWGALNGLVVDASGRVLCDLFETFDITQSVVDFDLDNTATDVAAKNRALKSIIRKALRGQPASGVRVLAGSEFFDRYVGHTSVREALKAYAGPTPNPARDDVADSFVFAGLTIERIDEDFRYRQADGTFVTREAVGENDAIAIPLGTPLFKRYVAPPDSIQEANIAPSTKVFVSTDLLPHGKGQEIHTESNVLPICLRPDVIVKLTRT</sequence>
<organism evidence="1 2">
    <name type="scientific">Methylobacterium hispanicum</name>
    <dbReference type="NCBI Taxonomy" id="270350"/>
    <lineage>
        <taxon>Bacteria</taxon>
        <taxon>Pseudomonadati</taxon>
        <taxon>Pseudomonadota</taxon>
        <taxon>Alphaproteobacteria</taxon>
        <taxon>Hyphomicrobiales</taxon>
        <taxon>Methylobacteriaceae</taxon>
        <taxon>Methylobacterium</taxon>
    </lineage>
</organism>
<dbReference type="EMBL" id="BPQO01000006">
    <property type="protein sequence ID" value="GJD88188.1"/>
    <property type="molecule type" value="Genomic_DNA"/>
</dbReference>
<reference evidence="1" key="1">
    <citation type="journal article" date="2016" name="Front. Microbiol.">
        <title>Genome Sequence of the Piezophilic, Mesophilic Sulfate-Reducing Bacterium Desulfovibrio indicus J2T.</title>
        <authorList>
            <person name="Cao J."/>
            <person name="Maignien L."/>
            <person name="Shao Z."/>
            <person name="Alain K."/>
            <person name="Jebbar M."/>
        </authorList>
    </citation>
    <scope>NUCLEOTIDE SEQUENCE</scope>
    <source>
        <strain evidence="1">DSM 16372</strain>
    </source>
</reference>
<dbReference type="RefSeq" id="WP_066919546.1">
    <property type="nucleotide sequence ID" value="NZ_BPQO01000006.1"/>
</dbReference>
<keyword evidence="2" id="KW-1185">Reference proteome</keyword>
<evidence type="ECO:0000313" key="1">
    <source>
        <dbReference type="EMBL" id="GJD88188.1"/>
    </source>
</evidence>
<dbReference type="AlphaFoldDB" id="A0AAV4ZJU6"/>
<reference evidence="1" key="2">
    <citation type="submission" date="2021-08" db="EMBL/GenBank/DDBJ databases">
        <authorList>
            <person name="Tani A."/>
            <person name="Ola A."/>
            <person name="Ogura Y."/>
            <person name="Katsura K."/>
            <person name="Hayashi T."/>
        </authorList>
    </citation>
    <scope>NUCLEOTIDE SEQUENCE</scope>
    <source>
        <strain evidence="1">DSM 16372</strain>
    </source>
</reference>
<accession>A0AAV4ZJU6</accession>
<dbReference type="Proteomes" id="UP001055247">
    <property type="component" value="Unassembled WGS sequence"/>
</dbReference>
<protein>
    <recommendedName>
        <fullName evidence="3">Elements of external origin</fullName>
    </recommendedName>
</protein>
<dbReference type="InterPro" id="IPR005564">
    <property type="entry name" value="Major_capsid_GpE"/>
</dbReference>
<name>A0AAV4ZJU6_9HYPH</name>
<comment type="caution">
    <text evidence="1">The sequence shown here is derived from an EMBL/GenBank/DDBJ whole genome shotgun (WGS) entry which is preliminary data.</text>
</comment>
<dbReference type="Pfam" id="PF03864">
    <property type="entry name" value="Phage_cap_E"/>
    <property type="match status" value="1"/>
</dbReference>
<gene>
    <name evidence="1" type="ORF">BHAOGJBA_1701</name>
</gene>
<evidence type="ECO:0008006" key="3">
    <source>
        <dbReference type="Google" id="ProtNLM"/>
    </source>
</evidence>